<evidence type="ECO:0000313" key="11">
    <source>
        <dbReference type="Proteomes" id="UP000325081"/>
    </source>
</evidence>
<dbReference type="EMBL" id="BKCP01004995">
    <property type="protein sequence ID" value="GER35651.1"/>
    <property type="molecule type" value="Genomic_DNA"/>
</dbReference>
<dbReference type="PANTHER" id="PTHR14741:SF32">
    <property type="entry name" value="TRIMETHYLGUANOSINE SYNTHASE"/>
    <property type="match status" value="1"/>
</dbReference>
<evidence type="ECO:0000256" key="4">
    <source>
        <dbReference type="ARBA" id="ARBA00048740"/>
    </source>
</evidence>
<dbReference type="InterPro" id="IPR001202">
    <property type="entry name" value="WW_dom"/>
</dbReference>
<dbReference type="Pfam" id="PF09445">
    <property type="entry name" value="Methyltransf_15"/>
    <property type="match status" value="1"/>
</dbReference>
<dbReference type="CDD" id="cd02440">
    <property type="entry name" value="AdoMet_MTases"/>
    <property type="match status" value="1"/>
</dbReference>
<dbReference type="GO" id="GO:0005634">
    <property type="term" value="C:nucleus"/>
    <property type="evidence" value="ECO:0007669"/>
    <property type="project" value="TreeGrafter"/>
</dbReference>
<evidence type="ECO:0000256" key="7">
    <source>
        <dbReference type="ARBA" id="ARBA00049790"/>
    </source>
</evidence>
<comment type="similarity">
    <text evidence="2">Belongs to the methyltransferase superfamily. Trimethylguanosine synthase family.</text>
</comment>
<sequence>MDFSIDELPAVKALGPLFKLTEVHLWDPDSNEARESSYLQESHKLIDGEKDYGNGSLARFNGKFFVLLLDALVLLPFKPLHLGYLAIHLRHTVTCGKRKSTRKKNQQSHIEFDGDMENSLKPKDEEKNSFWASINDTSNMLNNNEISNNGIVAEIVSDICGLSNLSLENGGLVSSSTCTMSTLSNGHEYFGEVSCLEFDHGGTSEGSCLINKAADCDLKELNGESGPLLDLDHETVGQANNINESSKSVEWVAYWDDFYKSTYFHNAGTGESTWDPPLGMEHLVQGLVDAVNDEAQASCDLSNMVEGLSPDNFFSMCTVKRKKKIRRTKPSKKLSVSSEDIQEVWEEVPPIISKYWCQRYTLFSRFDYGIKMDQEGWFSVTPELLAKHHALRCGNGAIVDFFTGVGGNAIQFAQRSKNVVAIDIDPNKIDYARYNAAIYGVDGNIDFIKGDSFSLAPKLKANTVFMSPPWGGPNYSKVKKFDINTMLKPRDGQFLFDAGKSIAPMIVMFLPRNVDINQLAELASSATPPWSLEVEMNYLNGRLKAVTAYFMEASVSIALTG</sequence>
<accession>A0A5A7PSN3</accession>
<evidence type="ECO:0000256" key="2">
    <source>
        <dbReference type="ARBA" id="ARBA00025783"/>
    </source>
</evidence>
<keyword evidence="11" id="KW-1185">Reference proteome</keyword>
<dbReference type="PANTHER" id="PTHR14741">
    <property type="entry name" value="S-ADENOSYLMETHIONINE-DEPENDENT METHYLTRANSFERASE RELATED"/>
    <property type="match status" value="1"/>
</dbReference>
<comment type="catalytic activity">
    <reaction evidence="6">
        <text>a 5'-end (N(7)-methyl 5'-triphosphoguanosine)-ribonucleoside in snRNA + S-adenosyl-L-methionine = a 5'-end (N(2),N(7)-dimethyl 5'-triphosphoguanosine)-ribonucleoside in snRNA + S-adenosyl-L-homocysteine + H(+)</text>
        <dbReference type="Rhea" id="RHEA:78471"/>
        <dbReference type="Rhea" id="RHEA-COMP:19085"/>
        <dbReference type="Rhea" id="RHEA-COMP:19087"/>
        <dbReference type="ChEBI" id="CHEBI:15378"/>
        <dbReference type="ChEBI" id="CHEBI:57856"/>
        <dbReference type="ChEBI" id="CHEBI:59789"/>
        <dbReference type="ChEBI" id="CHEBI:156461"/>
        <dbReference type="ChEBI" id="CHEBI:172880"/>
    </reaction>
    <physiologicalReaction direction="left-to-right" evidence="6">
        <dbReference type="Rhea" id="RHEA:78472"/>
    </physiologicalReaction>
</comment>
<feature type="region of interest" description="Disordered" evidence="8">
    <location>
        <begin position="98"/>
        <end position="122"/>
    </location>
</feature>
<dbReference type="PROSITE" id="PS50020">
    <property type="entry name" value="WW_DOMAIN_2"/>
    <property type="match status" value="1"/>
</dbReference>
<dbReference type="CDD" id="cd00201">
    <property type="entry name" value="WW"/>
    <property type="match status" value="1"/>
</dbReference>
<reference evidence="11" key="1">
    <citation type="journal article" date="2019" name="Curr. Biol.">
        <title>Genome Sequence of Striga asiatica Provides Insight into the Evolution of Plant Parasitism.</title>
        <authorList>
            <person name="Yoshida S."/>
            <person name="Kim S."/>
            <person name="Wafula E.K."/>
            <person name="Tanskanen J."/>
            <person name="Kim Y.M."/>
            <person name="Honaas L."/>
            <person name="Yang Z."/>
            <person name="Spallek T."/>
            <person name="Conn C.E."/>
            <person name="Ichihashi Y."/>
            <person name="Cheong K."/>
            <person name="Cui S."/>
            <person name="Der J.P."/>
            <person name="Gundlach H."/>
            <person name="Jiao Y."/>
            <person name="Hori C."/>
            <person name="Ishida J.K."/>
            <person name="Kasahara H."/>
            <person name="Kiba T."/>
            <person name="Kim M.S."/>
            <person name="Koo N."/>
            <person name="Laohavisit A."/>
            <person name="Lee Y.H."/>
            <person name="Lumba S."/>
            <person name="McCourt P."/>
            <person name="Mortimer J.C."/>
            <person name="Mutuku J.M."/>
            <person name="Nomura T."/>
            <person name="Sasaki-Sekimoto Y."/>
            <person name="Seto Y."/>
            <person name="Wang Y."/>
            <person name="Wakatake T."/>
            <person name="Sakakibara H."/>
            <person name="Demura T."/>
            <person name="Yamaguchi S."/>
            <person name="Yoneyama K."/>
            <person name="Manabe R.I."/>
            <person name="Nelson D.C."/>
            <person name="Schulman A.H."/>
            <person name="Timko M.P."/>
            <person name="dePamphilis C.W."/>
            <person name="Choi D."/>
            <person name="Shirasu K."/>
        </authorList>
    </citation>
    <scope>NUCLEOTIDE SEQUENCE [LARGE SCALE GENOMIC DNA]</scope>
    <source>
        <strain evidence="11">cv. UVA1</strain>
    </source>
</reference>
<dbReference type="Gene3D" id="3.40.50.150">
    <property type="entry name" value="Vaccinia Virus protein VP39"/>
    <property type="match status" value="1"/>
</dbReference>
<evidence type="ECO:0000259" key="9">
    <source>
        <dbReference type="PROSITE" id="PS50020"/>
    </source>
</evidence>
<dbReference type="AlphaFoldDB" id="A0A5A7PSN3"/>
<evidence type="ECO:0000256" key="5">
    <source>
        <dbReference type="ARBA" id="ARBA00048763"/>
    </source>
</evidence>
<dbReference type="GO" id="GO:0071164">
    <property type="term" value="F:RNA cap trimethylguanosine synthase activity"/>
    <property type="evidence" value="ECO:0007669"/>
    <property type="project" value="TreeGrafter"/>
</dbReference>
<proteinExistence type="inferred from homology"/>
<gene>
    <name evidence="10" type="ORF">STAS_11947</name>
</gene>
<keyword evidence="10" id="KW-0808">Transferase</keyword>
<organism evidence="10 11">
    <name type="scientific">Striga asiatica</name>
    <name type="common">Asiatic witchweed</name>
    <name type="synonym">Buchnera asiatica</name>
    <dbReference type="NCBI Taxonomy" id="4170"/>
    <lineage>
        <taxon>Eukaryota</taxon>
        <taxon>Viridiplantae</taxon>
        <taxon>Streptophyta</taxon>
        <taxon>Embryophyta</taxon>
        <taxon>Tracheophyta</taxon>
        <taxon>Spermatophyta</taxon>
        <taxon>Magnoliopsida</taxon>
        <taxon>eudicotyledons</taxon>
        <taxon>Gunneridae</taxon>
        <taxon>Pentapetalae</taxon>
        <taxon>asterids</taxon>
        <taxon>lamiids</taxon>
        <taxon>Lamiales</taxon>
        <taxon>Orobanchaceae</taxon>
        <taxon>Buchnereae</taxon>
        <taxon>Striga</taxon>
    </lineage>
</organism>
<name>A0A5A7PSN3_STRAF</name>
<dbReference type="FunFam" id="3.40.50.150:FF:000305">
    <property type="entry name" value="S-adenosyl-L-methionine-dependent methyltransferase superfamily protein"/>
    <property type="match status" value="1"/>
</dbReference>
<dbReference type="Pfam" id="PF00397">
    <property type="entry name" value="WW"/>
    <property type="match status" value="1"/>
</dbReference>
<dbReference type="SUPFAM" id="SSF53335">
    <property type="entry name" value="S-adenosyl-L-methionine-dependent methyltransferases"/>
    <property type="match status" value="1"/>
</dbReference>
<comment type="catalytic activity">
    <reaction evidence="5">
        <text>a 5'-end (N(2),N(7)-dimethyl 5'-triphosphoguanosine)-ribonucleoside in snRNA + S-adenosyl-L-methionine = a 5'-end (N(2),N(2),N(7)-trimethyl 5'-triphosphoguanosine)-ribonucleoside in snRNA + S-adenosyl-L-homocysteine + H(+)</text>
        <dbReference type="Rhea" id="RHEA:78479"/>
        <dbReference type="Rhea" id="RHEA-COMP:19087"/>
        <dbReference type="Rhea" id="RHEA-COMP:19089"/>
        <dbReference type="ChEBI" id="CHEBI:15378"/>
        <dbReference type="ChEBI" id="CHEBI:57856"/>
        <dbReference type="ChEBI" id="CHEBI:59789"/>
        <dbReference type="ChEBI" id="CHEBI:167623"/>
        <dbReference type="ChEBI" id="CHEBI:172880"/>
    </reaction>
    <physiologicalReaction direction="left-to-right" evidence="5">
        <dbReference type="Rhea" id="RHEA:78480"/>
    </physiologicalReaction>
</comment>
<dbReference type="PROSITE" id="PS01159">
    <property type="entry name" value="WW_DOMAIN_1"/>
    <property type="match status" value="1"/>
</dbReference>
<evidence type="ECO:0000256" key="3">
    <source>
        <dbReference type="ARBA" id="ARBA00047418"/>
    </source>
</evidence>
<comment type="catalytic activity">
    <reaction evidence="3">
        <text>a 5'-end (N(2),N(7)-dimethyl 5'-triphosphoguanosine)-ribonucleoside in snoRNA + S-adenosyl-L-methionine = a 5'-end (N(2),N(2),N(7)-trimethyl 5'-triphosphoguanosine)-ribonucleoside in snoRNA + S-adenosyl-L-homocysteine + H(+)</text>
        <dbReference type="Rhea" id="RHEA:78507"/>
        <dbReference type="Rhea" id="RHEA-COMP:19088"/>
        <dbReference type="Rhea" id="RHEA-COMP:19090"/>
        <dbReference type="ChEBI" id="CHEBI:15378"/>
        <dbReference type="ChEBI" id="CHEBI:57856"/>
        <dbReference type="ChEBI" id="CHEBI:59789"/>
        <dbReference type="ChEBI" id="CHEBI:167623"/>
        <dbReference type="ChEBI" id="CHEBI:172880"/>
    </reaction>
    <physiologicalReaction direction="left-to-right" evidence="3">
        <dbReference type="Rhea" id="RHEA:78508"/>
    </physiologicalReaction>
</comment>
<comment type="catalytic activity">
    <reaction evidence="4">
        <text>a 5'-end (N(7)-methyl 5'-triphosphoguanosine)-ribonucleoside in snoRNA + S-adenosyl-L-methionine = a 5'-end (N(2),N(7)-dimethyl 5'-triphosphoguanosine)-ribonucleoside in snoRNA + S-adenosyl-L-homocysteine + H(+)</text>
        <dbReference type="Rhea" id="RHEA:78475"/>
        <dbReference type="Rhea" id="RHEA-COMP:19086"/>
        <dbReference type="Rhea" id="RHEA-COMP:19088"/>
        <dbReference type="ChEBI" id="CHEBI:15378"/>
        <dbReference type="ChEBI" id="CHEBI:57856"/>
        <dbReference type="ChEBI" id="CHEBI:59789"/>
        <dbReference type="ChEBI" id="CHEBI:156461"/>
        <dbReference type="ChEBI" id="CHEBI:172880"/>
    </reaction>
    <physiologicalReaction direction="left-to-right" evidence="4">
        <dbReference type="Rhea" id="RHEA:78476"/>
    </physiologicalReaction>
</comment>
<dbReference type="Proteomes" id="UP000325081">
    <property type="component" value="Unassembled WGS sequence"/>
</dbReference>
<evidence type="ECO:0000256" key="6">
    <source>
        <dbReference type="ARBA" id="ARBA00049075"/>
    </source>
</evidence>
<evidence type="ECO:0000256" key="8">
    <source>
        <dbReference type="SAM" id="MobiDB-lite"/>
    </source>
</evidence>
<evidence type="ECO:0000313" key="10">
    <source>
        <dbReference type="EMBL" id="GER35651.1"/>
    </source>
</evidence>
<dbReference type="InterPro" id="IPR029063">
    <property type="entry name" value="SAM-dependent_MTases_sf"/>
</dbReference>
<comment type="caution">
    <text evidence="10">The sequence shown here is derived from an EMBL/GenBank/DDBJ whole genome shotgun (WGS) entry which is preliminary data.</text>
</comment>
<evidence type="ECO:0000256" key="1">
    <source>
        <dbReference type="ARBA" id="ARBA00018517"/>
    </source>
</evidence>
<feature type="domain" description="WW" evidence="9">
    <location>
        <begin position="251"/>
        <end position="279"/>
    </location>
</feature>
<dbReference type="SUPFAM" id="SSF51045">
    <property type="entry name" value="WW domain"/>
    <property type="match status" value="1"/>
</dbReference>
<dbReference type="InterPro" id="IPR036020">
    <property type="entry name" value="WW_dom_sf"/>
</dbReference>
<dbReference type="OrthoDB" id="194443at2759"/>
<protein>
    <recommendedName>
        <fullName evidence="1">Trimethylguanosine synthase</fullName>
    </recommendedName>
    <alternativeName>
        <fullName evidence="7">Cap-specific guanine-N(2) methyltransferase</fullName>
    </alternativeName>
</protein>
<keyword evidence="10" id="KW-0489">Methyltransferase</keyword>
<dbReference type="Gene3D" id="2.20.70.10">
    <property type="match status" value="1"/>
</dbReference>
<dbReference type="InterPro" id="IPR019012">
    <property type="entry name" value="RNA_cap_Gua-N2-MeTrfase"/>
</dbReference>